<accession>A0A9X4J273</accession>
<dbReference type="Pfam" id="PF00702">
    <property type="entry name" value="Hydrolase"/>
    <property type="match status" value="1"/>
</dbReference>
<sequence length="157" mass="17258">MSAVYLFDWGDTLMVDFPEQSGKMCEWAIVEAVNGAHEALKQLSTVSKIYVATNAADSSESDIKSAFERVGLSQYISGYFCKANLGIGKGTPEFFHKIIKVLGVDPQSVVMVGDTYSKDIEPAITAGIRAIWFNPTKQSISVHHNIRQISHLVEICT</sequence>
<organism evidence="3 4">
    <name type="scientific">Vibrio aestuarianus</name>
    <dbReference type="NCBI Taxonomy" id="28171"/>
    <lineage>
        <taxon>Bacteria</taxon>
        <taxon>Pseudomonadati</taxon>
        <taxon>Pseudomonadota</taxon>
        <taxon>Gammaproteobacteria</taxon>
        <taxon>Vibrionales</taxon>
        <taxon>Vibrionaceae</taxon>
        <taxon>Vibrio</taxon>
    </lineage>
</organism>
<dbReference type="GO" id="GO:0016787">
    <property type="term" value="F:hydrolase activity"/>
    <property type="evidence" value="ECO:0007669"/>
    <property type="project" value="UniProtKB-KW"/>
</dbReference>
<dbReference type="RefSeq" id="WP_029863856.1">
    <property type="nucleotide sequence ID" value="NZ_JAKNAX010000104.1"/>
</dbReference>
<evidence type="ECO:0000256" key="1">
    <source>
        <dbReference type="ARBA" id="ARBA00022801"/>
    </source>
</evidence>
<dbReference type="Proteomes" id="UP001140978">
    <property type="component" value="Unassembled WGS sequence"/>
</dbReference>
<evidence type="ECO:0000313" key="4">
    <source>
        <dbReference type="Proteomes" id="UP001140978"/>
    </source>
</evidence>
<keyword evidence="2" id="KW-0460">Magnesium</keyword>
<dbReference type="Gene3D" id="3.40.50.1000">
    <property type="entry name" value="HAD superfamily/HAD-like"/>
    <property type="match status" value="1"/>
</dbReference>
<reference evidence="3" key="1">
    <citation type="submission" date="2022-02" db="EMBL/GenBank/DDBJ databases">
        <title>Emergence and expansion in Europe of a Vibrio aestuarianus clonal complex pathogenic for oysters.</title>
        <authorList>
            <person name="Mesnil A."/>
            <person name="Travers M.-A."/>
        </authorList>
    </citation>
    <scope>NUCLEOTIDE SEQUENCE</scope>
    <source>
        <strain evidence="3">19_064_15T1</strain>
    </source>
</reference>
<dbReference type="InterPro" id="IPR051400">
    <property type="entry name" value="HAD-like_hydrolase"/>
</dbReference>
<proteinExistence type="predicted"/>
<evidence type="ECO:0000256" key="2">
    <source>
        <dbReference type="ARBA" id="ARBA00022842"/>
    </source>
</evidence>
<dbReference type="InterPro" id="IPR023214">
    <property type="entry name" value="HAD_sf"/>
</dbReference>
<gene>
    <name evidence="3" type="ORF">L9X51_18175</name>
</gene>
<dbReference type="SUPFAM" id="SSF56784">
    <property type="entry name" value="HAD-like"/>
    <property type="match status" value="1"/>
</dbReference>
<evidence type="ECO:0000313" key="3">
    <source>
        <dbReference type="EMBL" id="MDE1348302.1"/>
    </source>
</evidence>
<keyword evidence="1 3" id="KW-0378">Hydrolase</keyword>
<dbReference type="AlphaFoldDB" id="A0A9X4J273"/>
<protein>
    <submittedName>
        <fullName evidence="3">HAD family hydrolase</fullName>
    </submittedName>
</protein>
<dbReference type="InterPro" id="IPR036412">
    <property type="entry name" value="HAD-like_sf"/>
</dbReference>
<dbReference type="EMBL" id="JAKNAX010000104">
    <property type="protein sequence ID" value="MDE1348302.1"/>
    <property type="molecule type" value="Genomic_DNA"/>
</dbReference>
<comment type="caution">
    <text evidence="3">The sequence shown here is derived from an EMBL/GenBank/DDBJ whole genome shotgun (WGS) entry which is preliminary data.</text>
</comment>
<dbReference type="PANTHER" id="PTHR46470">
    <property type="entry name" value="N-ACYLNEURAMINATE-9-PHOSPHATASE"/>
    <property type="match status" value="1"/>
</dbReference>
<name>A0A9X4J273_9VIBR</name>